<evidence type="ECO:0000259" key="3">
    <source>
        <dbReference type="PROSITE" id="PS52004"/>
    </source>
</evidence>
<dbReference type="Pfam" id="PF00109">
    <property type="entry name" value="ketoacyl-synt"/>
    <property type="match status" value="1"/>
</dbReference>
<accession>A0A6J5YKA7</accession>
<dbReference type="PROSITE" id="PS00606">
    <property type="entry name" value="KS3_1"/>
    <property type="match status" value="1"/>
</dbReference>
<dbReference type="InterPro" id="IPR000794">
    <property type="entry name" value="Beta-ketoacyl_synthase"/>
</dbReference>
<dbReference type="InterPro" id="IPR018201">
    <property type="entry name" value="Ketoacyl_synth_AS"/>
</dbReference>
<protein>
    <submittedName>
        <fullName evidence="4">Unannotated protein</fullName>
    </submittedName>
</protein>
<dbReference type="InterPro" id="IPR016039">
    <property type="entry name" value="Thiolase-like"/>
</dbReference>
<evidence type="ECO:0000313" key="4">
    <source>
        <dbReference type="EMBL" id="CAB4324012.1"/>
    </source>
</evidence>
<dbReference type="Pfam" id="PF02801">
    <property type="entry name" value="Ketoacyl-synt_C"/>
    <property type="match status" value="1"/>
</dbReference>
<dbReference type="EMBL" id="CAEMXZ010000094">
    <property type="protein sequence ID" value="CAB4324012.1"/>
    <property type="molecule type" value="Genomic_DNA"/>
</dbReference>
<gene>
    <name evidence="4" type="ORF">UFOPK1392_01775</name>
</gene>
<dbReference type="InterPro" id="IPR014031">
    <property type="entry name" value="Ketoacyl_synth_C"/>
</dbReference>
<dbReference type="SUPFAM" id="SSF53901">
    <property type="entry name" value="Thiolase-like"/>
    <property type="match status" value="2"/>
</dbReference>
<dbReference type="NCBIfam" id="NF005589">
    <property type="entry name" value="PRK07314.1"/>
    <property type="match status" value="1"/>
</dbReference>
<evidence type="ECO:0000256" key="1">
    <source>
        <dbReference type="ARBA" id="ARBA00008467"/>
    </source>
</evidence>
<proteinExistence type="inferred from homology"/>
<dbReference type="CDD" id="cd00834">
    <property type="entry name" value="KAS_I_II"/>
    <property type="match status" value="1"/>
</dbReference>
<reference evidence="4" key="1">
    <citation type="submission" date="2020-05" db="EMBL/GenBank/DDBJ databases">
        <authorList>
            <person name="Chiriac C."/>
            <person name="Salcher M."/>
            <person name="Ghai R."/>
            <person name="Kavagutti S V."/>
        </authorList>
    </citation>
    <scope>NUCLEOTIDE SEQUENCE</scope>
</reference>
<dbReference type="SMART" id="SM00825">
    <property type="entry name" value="PKS_KS"/>
    <property type="match status" value="1"/>
</dbReference>
<dbReference type="PROSITE" id="PS52004">
    <property type="entry name" value="KS3_2"/>
    <property type="match status" value="1"/>
</dbReference>
<dbReference type="AlphaFoldDB" id="A0A6J5YKA7"/>
<keyword evidence="2" id="KW-0808">Transferase</keyword>
<dbReference type="GO" id="GO:0006633">
    <property type="term" value="P:fatty acid biosynthetic process"/>
    <property type="evidence" value="ECO:0007669"/>
    <property type="project" value="InterPro"/>
</dbReference>
<dbReference type="Gene3D" id="3.40.47.10">
    <property type="match status" value="1"/>
</dbReference>
<dbReference type="PANTHER" id="PTHR11712">
    <property type="entry name" value="POLYKETIDE SYNTHASE-RELATED"/>
    <property type="match status" value="1"/>
</dbReference>
<dbReference type="PANTHER" id="PTHR11712:SF336">
    <property type="entry name" value="3-OXOACYL-[ACYL-CARRIER-PROTEIN] SYNTHASE, MITOCHONDRIAL"/>
    <property type="match status" value="1"/>
</dbReference>
<name>A0A6J5YKA7_9ZZZZ</name>
<feature type="domain" description="Ketosynthase family 3 (KS3)" evidence="3">
    <location>
        <begin position="1"/>
        <end position="389"/>
    </location>
</feature>
<sequence length="391" mass="39978">MEARRVAITGIGVISPCGLGTEAFWTGLLSTAPEGLRHVQDFDPQPFFDNPKDARRSDRFTQFALAAAAEALAMAGDIPGDPARHGVWIGTGIGGLTTLEEQVLVHDQKGSRRVSPFLVPMLMSNAASAAVSMRYGWQGPCETTCTACAAGTHAIGNAFNLIRHGRCDAVITGSSEAAMTPTGIAGFTNMTAMSGECLSRPFDRDRDGFVLAEGAGVLVLEEWESAKARGANILAELMGAASNADAHHITAPSPGGVGAIACMRMAIDDAGLTPADIAHVNAHGTSTPLNDAAEAAAIEAVFGPAGPPVTSIKGVTGHSLGAAGALEAVSIVLAIQKGLLPPTAGFANRDPEMAPIDIVIGEARPWSPGPTLSNSFGFGGHNGCIVIGPAD</sequence>
<dbReference type="InterPro" id="IPR020841">
    <property type="entry name" value="PKS_Beta-ketoAc_synthase_dom"/>
</dbReference>
<comment type="similarity">
    <text evidence="1">Belongs to the thiolase-like superfamily. Beta-ketoacyl-ACP synthases family.</text>
</comment>
<dbReference type="GO" id="GO:0004315">
    <property type="term" value="F:3-oxoacyl-[acyl-carrier-protein] synthase activity"/>
    <property type="evidence" value="ECO:0007669"/>
    <property type="project" value="InterPro"/>
</dbReference>
<dbReference type="InterPro" id="IPR014030">
    <property type="entry name" value="Ketoacyl_synth_N"/>
</dbReference>
<evidence type="ECO:0000256" key="2">
    <source>
        <dbReference type="ARBA" id="ARBA00022679"/>
    </source>
</evidence>
<organism evidence="4">
    <name type="scientific">freshwater metagenome</name>
    <dbReference type="NCBI Taxonomy" id="449393"/>
    <lineage>
        <taxon>unclassified sequences</taxon>
        <taxon>metagenomes</taxon>
        <taxon>ecological metagenomes</taxon>
    </lineage>
</organism>